<comment type="cofactor">
    <cofactor evidence="1">
        <name>Fe(2+)</name>
        <dbReference type="ChEBI" id="CHEBI:29033"/>
    </cofactor>
</comment>
<evidence type="ECO:0000313" key="6">
    <source>
        <dbReference type="EMBL" id="UFP93492.1"/>
    </source>
</evidence>
<evidence type="ECO:0000256" key="4">
    <source>
        <dbReference type="SAM" id="Phobius"/>
    </source>
</evidence>
<organism evidence="6 7">
    <name type="scientific">Gloeobacter morelensis MG652769</name>
    <dbReference type="NCBI Taxonomy" id="2781736"/>
    <lineage>
        <taxon>Bacteria</taxon>
        <taxon>Bacillati</taxon>
        <taxon>Cyanobacteriota</taxon>
        <taxon>Cyanophyceae</taxon>
        <taxon>Gloeobacterales</taxon>
        <taxon>Gloeobacteraceae</taxon>
        <taxon>Gloeobacter</taxon>
        <taxon>Gloeobacter morelensis</taxon>
    </lineage>
</organism>
<evidence type="ECO:0000256" key="3">
    <source>
        <dbReference type="ARBA" id="ARBA00023004"/>
    </source>
</evidence>
<keyword evidence="7" id="KW-1185">Reference proteome</keyword>
<feature type="transmembrane region" description="Helical" evidence="4">
    <location>
        <begin position="77"/>
        <end position="96"/>
    </location>
</feature>
<dbReference type="Proteomes" id="UP001054846">
    <property type="component" value="Chromosome"/>
</dbReference>
<dbReference type="InterPro" id="IPR005804">
    <property type="entry name" value="FA_desaturase_dom"/>
</dbReference>
<keyword evidence="4" id="KW-0472">Membrane</keyword>
<keyword evidence="4" id="KW-0812">Transmembrane</keyword>
<evidence type="ECO:0000256" key="1">
    <source>
        <dbReference type="ARBA" id="ARBA00001954"/>
    </source>
</evidence>
<protein>
    <submittedName>
        <fullName evidence="6">Fatty acid desaturase</fullName>
    </submittedName>
</protein>
<evidence type="ECO:0000313" key="7">
    <source>
        <dbReference type="Proteomes" id="UP001054846"/>
    </source>
</evidence>
<gene>
    <name evidence="6" type="ORF">ISF26_17085</name>
</gene>
<proteinExistence type="inferred from homology"/>
<dbReference type="EMBL" id="CP063845">
    <property type="protein sequence ID" value="UFP93492.1"/>
    <property type="molecule type" value="Genomic_DNA"/>
</dbReference>
<keyword evidence="4" id="KW-1133">Transmembrane helix</keyword>
<evidence type="ECO:0000256" key="2">
    <source>
        <dbReference type="ARBA" id="ARBA00008749"/>
    </source>
</evidence>
<feature type="transmembrane region" description="Helical" evidence="4">
    <location>
        <begin position="200"/>
        <end position="220"/>
    </location>
</feature>
<feature type="transmembrane region" description="Helical" evidence="4">
    <location>
        <begin position="51"/>
        <end position="71"/>
    </location>
</feature>
<name>A0ABY3PIX1_9CYAN</name>
<keyword evidence="3" id="KW-0408">Iron</keyword>
<comment type="similarity">
    <text evidence="2">Belongs to the fatty acid desaturase type 2 family.</text>
</comment>
<dbReference type="Pfam" id="PF00487">
    <property type="entry name" value="FA_desaturase"/>
    <property type="match status" value="1"/>
</dbReference>
<dbReference type="RefSeq" id="WP_230840518.1">
    <property type="nucleotide sequence ID" value="NZ_CP063845.1"/>
</dbReference>
<evidence type="ECO:0000259" key="5">
    <source>
        <dbReference type="Pfam" id="PF00487"/>
    </source>
</evidence>
<dbReference type="InterPro" id="IPR012171">
    <property type="entry name" value="Fatty_acid_desaturase"/>
</dbReference>
<feature type="domain" description="Fatty acid desaturase" evidence="5">
    <location>
        <begin position="71"/>
        <end position="318"/>
    </location>
</feature>
<reference evidence="6 7" key="1">
    <citation type="journal article" date="2021" name="Genome Biol. Evol.">
        <title>Complete Genome Sequencing of a Novel Gloeobacter Species from a Waterfall Cave in Mexico.</title>
        <authorList>
            <person name="Saw J.H."/>
            <person name="Cardona T."/>
            <person name="Montejano G."/>
        </authorList>
    </citation>
    <scope>NUCLEOTIDE SEQUENCE [LARGE SCALE GENOMIC DNA]</scope>
    <source>
        <strain evidence="6">MG652769</strain>
    </source>
</reference>
<sequence length="352" mass="40587">MVQRQSFEGTGRDLNRQRIAALEKQASLGDVIQTIPKECFRISPAKAWGGLIVNVLLVALGYAALALNPWWWLLPPLWIFTGTALTGFFVIAHDCGHRSFSTRRRINDIVGHLMLLPLLYPFHGWRIKHNQHHAFTNQIEMDNAWRPMSVAEYRALAPGVRAGYRFARGLGWWFASAVHQINLHFNPSLFKPKDRADIRLSAGVVIAFACVLFLALLWIGGPWAVIQFWLMPWLVYHFWMSTFTLVHHTHPDIPFYPASTWTPVTAQLFSTIHCAYPAWVEFLCHDINVHIPHHISTAIPSYSLRKAHAALKTHWADYMHETEFSWSLMRSITRDCHLRDETGYYLPCREVD</sequence>
<dbReference type="PANTHER" id="PTHR32100">
    <property type="entry name" value="OMEGA-6 FATTY ACID DESATURASE, CHLOROPLASTIC"/>
    <property type="match status" value="1"/>
</dbReference>
<dbReference type="CDD" id="cd03507">
    <property type="entry name" value="Delta12-FADS-like"/>
    <property type="match status" value="1"/>
</dbReference>
<accession>A0ABY3PIX1</accession>